<protein>
    <submittedName>
        <fullName evidence="2">Uncharacterized protein</fullName>
    </submittedName>
</protein>
<dbReference type="EMBL" id="JOJR01002037">
    <property type="protein sequence ID" value="RCN29284.1"/>
    <property type="molecule type" value="Genomic_DNA"/>
</dbReference>
<reference evidence="2 3" key="1">
    <citation type="submission" date="2014-10" db="EMBL/GenBank/DDBJ databases">
        <title>Draft genome of the hookworm Ancylostoma caninum.</title>
        <authorList>
            <person name="Mitreva M."/>
        </authorList>
    </citation>
    <scope>NUCLEOTIDE SEQUENCE [LARGE SCALE GENOMIC DNA]</scope>
    <source>
        <strain evidence="2 3">Baltimore</strain>
    </source>
</reference>
<dbReference type="OrthoDB" id="10649495at2759"/>
<accession>A0A368FAT1</accession>
<dbReference type="Proteomes" id="UP000252519">
    <property type="component" value="Unassembled WGS sequence"/>
</dbReference>
<evidence type="ECO:0000313" key="2">
    <source>
        <dbReference type="EMBL" id="RCN29284.1"/>
    </source>
</evidence>
<organism evidence="2 3">
    <name type="scientific">Ancylostoma caninum</name>
    <name type="common">Dog hookworm</name>
    <dbReference type="NCBI Taxonomy" id="29170"/>
    <lineage>
        <taxon>Eukaryota</taxon>
        <taxon>Metazoa</taxon>
        <taxon>Ecdysozoa</taxon>
        <taxon>Nematoda</taxon>
        <taxon>Chromadorea</taxon>
        <taxon>Rhabditida</taxon>
        <taxon>Rhabditina</taxon>
        <taxon>Rhabditomorpha</taxon>
        <taxon>Strongyloidea</taxon>
        <taxon>Ancylostomatidae</taxon>
        <taxon>Ancylostomatinae</taxon>
        <taxon>Ancylostoma</taxon>
    </lineage>
</organism>
<feature type="region of interest" description="Disordered" evidence="1">
    <location>
        <begin position="70"/>
        <end position="92"/>
    </location>
</feature>
<sequence>KPSYKDNIQGKPGTGPSYDAPRRGGPVTAIGNKVKQQNLGQANTQAQGNFQKGGDQANISGNFNTVNVSQTNIQSVNGQKQSDSGSSYRKRW</sequence>
<keyword evidence="3" id="KW-1185">Reference proteome</keyword>
<name>A0A368FAT1_ANCCA</name>
<feature type="non-terminal residue" evidence="2">
    <location>
        <position position="1"/>
    </location>
</feature>
<dbReference type="AlphaFoldDB" id="A0A368FAT1"/>
<comment type="caution">
    <text evidence="2">The sequence shown here is derived from an EMBL/GenBank/DDBJ whole genome shotgun (WGS) entry which is preliminary data.</text>
</comment>
<proteinExistence type="predicted"/>
<evidence type="ECO:0000313" key="3">
    <source>
        <dbReference type="Proteomes" id="UP000252519"/>
    </source>
</evidence>
<evidence type="ECO:0000256" key="1">
    <source>
        <dbReference type="SAM" id="MobiDB-lite"/>
    </source>
</evidence>
<feature type="region of interest" description="Disordered" evidence="1">
    <location>
        <begin position="1"/>
        <end position="29"/>
    </location>
</feature>
<gene>
    <name evidence="2" type="ORF">ANCCAN_24960</name>
</gene>